<dbReference type="Proteomes" id="UP000663828">
    <property type="component" value="Unassembled WGS sequence"/>
</dbReference>
<feature type="domain" description="MULE transposase" evidence="5">
    <location>
        <begin position="198"/>
        <end position="294"/>
    </location>
</feature>
<sequence>MVQLGCGSNIPLISFITSNKKKRLLVVNGYIYNLNKSTAKVNYWVCEEKMCWTGIHLNLNDEFVKHTANSHTHLAIPERREIRQLMTKVKERVTKETTAIGQIYNEELSRTNLSRGALANAHTARVANSGLNRTRRQITPTLPLSMNFDIPSIYKETSNGERFLLADRIQRVNGEIGQRMVLYATDEQLRLLFDCSHILMDGTFDSCPPHFDQIYSIHGIRNGQNFLCVLALLTGRFAAIYKDLFMILTQHANRLGLHFSPSQITTDFEPAMISAVADEFPNARHIGCYYHFVQSIHRQVQSLGLSNLYRDDINIRSNARKLMALPLVPLNKIERAFEEVVQTAPDPRCTLIRYFRGYWMTKMKISMWHVSDLNIRTNNMVEGWNHRFNRCVAKYHPNVWHTLDCFKREEVLFEQQVLKMLTGEEKKRDKKTINLQARIDTLSSLFEHNQINLSDLLDGLSLLVGVKK</sequence>
<evidence type="ECO:0000259" key="4">
    <source>
        <dbReference type="Pfam" id="PF04500"/>
    </source>
</evidence>
<proteinExistence type="predicted"/>
<feature type="domain" description="FLYWCH-type" evidence="4">
    <location>
        <begin position="15"/>
        <end position="73"/>
    </location>
</feature>
<dbReference type="PANTHER" id="PTHR47160:SF8">
    <property type="entry name" value="MULE TRANSPOSASE DOMAIN-CONTAINING PROTEIN"/>
    <property type="match status" value="1"/>
</dbReference>
<dbReference type="PANTHER" id="PTHR47160">
    <property type="entry name" value="PUTATIVE-RELATED"/>
    <property type="match status" value="1"/>
</dbReference>
<name>A0A815HY60_ADIRI</name>
<gene>
    <name evidence="7" type="ORF">EDS130_LOCUS45845</name>
    <name evidence="6" type="ORF">XAT740_LOCUS31779</name>
</gene>
<evidence type="ECO:0000256" key="2">
    <source>
        <dbReference type="ARBA" id="ARBA00022771"/>
    </source>
</evidence>
<evidence type="ECO:0000259" key="5">
    <source>
        <dbReference type="Pfam" id="PF10551"/>
    </source>
</evidence>
<dbReference type="Gene3D" id="2.20.25.240">
    <property type="match status" value="1"/>
</dbReference>
<keyword evidence="3" id="KW-0862">Zinc</keyword>
<dbReference type="InterPro" id="IPR007588">
    <property type="entry name" value="Znf_FLYWCH"/>
</dbReference>
<evidence type="ECO:0000256" key="1">
    <source>
        <dbReference type="ARBA" id="ARBA00022723"/>
    </source>
</evidence>
<evidence type="ECO:0000313" key="8">
    <source>
        <dbReference type="Proteomes" id="UP000663828"/>
    </source>
</evidence>
<accession>A0A815HY60</accession>
<dbReference type="GO" id="GO:0008270">
    <property type="term" value="F:zinc ion binding"/>
    <property type="evidence" value="ECO:0007669"/>
    <property type="project" value="UniProtKB-KW"/>
</dbReference>
<dbReference type="EMBL" id="CAJNOJ010001298">
    <property type="protein sequence ID" value="CAF1548723.1"/>
    <property type="molecule type" value="Genomic_DNA"/>
</dbReference>
<dbReference type="Pfam" id="PF04500">
    <property type="entry name" value="FLYWCH"/>
    <property type="match status" value="1"/>
</dbReference>
<dbReference type="InterPro" id="IPR018289">
    <property type="entry name" value="MULE_transposase_dom"/>
</dbReference>
<evidence type="ECO:0000313" key="7">
    <source>
        <dbReference type="EMBL" id="CAF1548723.1"/>
    </source>
</evidence>
<evidence type="ECO:0008006" key="9">
    <source>
        <dbReference type="Google" id="ProtNLM"/>
    </source>
</evidence>
<comment type="caution">
    <text evidence="6">The sequence shown here is derived from an EMBL/GenBank/DDBJ whole genome shotgun (WGS) entry which is preliminary data.</text>
</comment>
<evidence type="ECO:0000256" key="3">
    <source>
        <dbReference type="ARBA" id="ARBA00022833"/>
    </source>
</evidence>
<evidence type="ECO:0000313" key="6">
    <source>
        <dbReference type="EMBL" id="CAF1356593.1"/>
    </source>
</evidence>
<organism evidence="6 8">
    <name type="scientific">Adineta ricciae</name>
    <name type="common">Rotifer</name>
    <dbReference type="NCBI Taxonomy" id="249248"/>
    <lineage>
        <taxon>Eukaryota</taxon>
        <taxon>Metazoa</taxon>
        <taxon>Spiralia</taxon>
        <taxon>Gnathifera</taxon>
        <taxon>Rotifera</taxon>
        <taxon>Eurotatoria</taxon>
        <taxon>Bdelloidea</taxon>
        <taxon>Adinetida</taxon>
        <taxon>Adinetidae</taxon>
        <taxon>Adineta</taxon>
    </lineage>
</organism>
<reference evidence="6" key="1">
    <citation type="submission" date="2021-02" db="EMBL/GenBank/DDBJ databases">
        <authorList>
            <person name="Nowell W R."/>
        </authorList>
    </citation>
    <scope>NUCLEOTIDE SEQUENCE</scope>
</reference>
<dbReference type="Pfam" id="PF10551">
    <property type="entry name" value="MULE"/>
    <property type="match status" value="1"/>
</dbReference>
<keyword evidence="2" id="KW-0863">Zinc-finger</keyword>
<dbReference type="OrthoDB" id="10029846at2759"/>
<dbReference type="EMBL" id="CAJNOR010002917">
    <property type="protein sequence ID" value="CAF1356593.1"/>
    <property type="molecule type" value="Genomic_DNA"/>
</dbReference>
<dbReference type="Proteomes" id="UP000663852">
    <property type="component" value="Unassembled WGS sequence"/>
</dbReference>
<protein>
    <recommendedName>
        <fullName evidence="9">MULE transposase domain-containing protein</fullName>
    </recommendedName>
</protein>
<dbReference type="AlphaFoldDB" id="A0A815HY60"/>
<keyword evidence="1" id="KW-0479">Metal-binding</keyword>
<keyword evidence="8" id="KW-1185">Reference proteome</keyword>